<comment type="pathway">
    <text evidence="3">Sphingolipid metabolism.</text>
</comment>
<keyword evidence="13" id="KW-0472">Membrane</keyword>
<feature type="region of interest" description="Disordered" evidence="12">
    <location>
        <begin position="170"/>
        <end position="193"/>
    </location>
</feature>
<proteinExistence type="predicted"/>
<evidence type="ECO:0000256" key="10">
    <source>
        <dbReference type="ARBA" id="ARBA00044737"/>
    </source>
</evidence>
<dbReference type="PANTHER" id="PTHR43550">
    <property type="entry name" value="3-KETODIHYDROSPHINGOSINE REDUCTASE"/>
    <property type="match status" value="1"/>
</dbReference>
<dbReference type="SUPFAM" id="SSF51735">
    <property type="entry name" value="NAD(P)-binding Rossmann-fold domains"/>
    <property type="match status" value="1"/>
</dbReference>
<accession>A0AAN9UPI0</accession>
<comment type="function">
    <text evidence="10">Catalyzes the reduction of 3'-oxosphinganine (3-ketodihydrosphingosine/KDS) to sphinganine (dihydrosphingosine/DHS), the second step of de novo sphingolipid biosynthesis.</text>
</comment>
<evidence type="ECO:0000256" key="5">
    <source>
        <dbReference type="ARBA" id="ARBA00022857"/>
    </source>
</evidence>
<dbReference type="EMBL" id="JAKJXP020000050">
    <property type="protein sequence ID" value="KAK7751438.1"/>
    <property type="molecule type" value="Genomic_DNA"/>
</dbReference>
<dbReference type="Gene3D" id="3.40.50.720">
    <property type="entry name" value="NAD(P)-binding Rossmann-like Domain"/>
    <property type="match status" value="1"/>
</dbReference>
<dbReference type="EC" id="1.1.1.102" evidence="9"/>
<dbReference type="CDD" id="cd08939">
    <property type="entry name" value="KDSR-like_SDR_c"/>
    <property type="match status" value="1"/>
</dbReference>
<evidence type="ECO:0000256" key="2">
    <source>
        <dbReference type="ARBA" id="ARBA00004760"/>
    </source>
</evidence>
<dbReference type="InterPro" id="IPR045022">
    <property type="entry name" value="KDSR-like"/>
</dbReference>
<dbReference type="GO" id="GO:0005789">
    <property type="term" value="C:endoplasmic reticulum membrane"/>
    <property type="evidence" value="ECO:0007669"/>
    <property type="project" value="TreeGrafter"/>
</dbReference>
<comment type="catalytic activity">
    <reaction evidence="11">
        <text>sphinganine + NADP(+) = 3-oxosphinganine + NADPH + H(+)</text>
        <dbReference type="Rhea" id="RHEA:22640"/>
        <dbReference type="ChEBI" id="CHEBI:15378"/>
        <dbReference type="ChEBI" id="CHEBI:57783"/>
        <dbReference type="ChEBI" id="CHEBI:57817"/>
        <dbReference type="ChEBI" id="CHEBI:58299"/>
        <dbReference type="ChEBI" id="CHEBI:58349"/>
        <dbReference type="EC" id="1.1.1.102"/>
    </reaction>
    <physiologicalReaction direction="right-to-left" evidence="11">
        <dbReference type="Rhea" id="RHEA:22642"/>
    </physiologicalReaction>
</comment>
<evidence type="ECO:0000313" key="14">
    <source>
        <dbReference type="EMBL" id="KAK7751438.1"/>
    </source>
</evidence>
<dbReference type="GO" id="GO:0047560">
    <property type="term" value="F:3-dehydrosphinganine reductase activity"/>
    <property type="evidence" value="ECO:0007669"/>
    <property type="project" value="UniProtKB-EC"/>
</dbReference>
<dbReference type="InterPro" id="IPR036291">
    <property type="entry name" value="NAD(P)-bd_dom_sf"/>
</dbReference>
<dbReference type="GO" id="GO:0006666">
    <property type="term" value="P:3-keto-sphinganine metabolic process"/>
    <property type="evidence" value="ECO:0007669"/>
    <property type="project" value="InterPro"/>
</dbReference>
<keyword evidence="4" id="KW-0256">Endoplasmic reticulum</keyword>
<evidence type="ECO:0000256" key="11">
    <source>
        <dbReference type="ARBA" id="ARBA00048930"/>
    </source>
</evidence>
<reference evidence="14 15" key="1">
    <citation type="submission" date="2024-02" db="EMBL/GenBank/DDBJ databases">
        <title>De novo assembly and annotation of 12 fungi associated with fruit tree decline syndrome in Ontario, Canada.</title>
        <authorList>
            <person name="Sulman M."/>
            <person name="Ellouze W."/>
            <person name="Ilyukhin E."/>
        </authorList>
    </citation>
    <scope>NUCLEOTIDE SEQUENCE [LARGE SCALE GENOMIC DNA]</scope>
    <source>
        <strain evidence="14 15">M11/M66-122</strain>
    </source>
</reference>
<name>A0AAN9UPI0_9PEZI</name>
<keyword evidence="13" id="KW-1133">Transmembrane helix</keyword>
<evidence type="ECO:0000256" key="13">
    <source>
        <dbReference type="SAM" id="Phobius"/>
    </source>
</evidence>
<dbReference type="InterPro" id="IPR002347">
    <property type="entry name" value="SDR_fam"/>
</dbReference>
<evidence type="ECO:0000256" key="7">
    <source>
        <dbReference type="ARBA" id="ARBA00023002"/>
    </source>
</evidence>
<comment type="caution">
    <text evidence="14">The sequence shown here is derived from an EMBL/GenBank/DDBJ whole genome shotgun (WGS) entry which is preliminary data.</text>
</comment>
<keyword evidence="15" id="KW-1185">Reference proteome</keyword>
<evidence type="ECO:0000256" key="12">
    <source>
        <dbReference type="SAM" id="MobiDB-lite"/>
    </source>
</evidence>
<keyword evidence="13" id="KW-0812">Transmembrane</keyword>
<dbReference type="GO" id="GO:0030148">
    <property type="term" value="P:sphingolipid biosynthetic process"/>
    <property type="evidence" value="ECO:0007669"/>
    <property type="project" value="InterPro"/>
</dbReference>
<protein>
    <recommendedName>
        <fullName evidence="9">3-dehydrosphinganine reductase</fullName>
        <ecNumber evidence="9">1.1.1.102</ecNumber>
    </recommendedName>
</protein>
<evidence type="ECO:0000256" key="1">
    <source>
        <dbReference type="ARBA" id="ARBA00004240"/>
    </source>
</evidence>
<evidence type="ECO:0000313" key="15">
    <source>
        <dbReference type="Proteomes" id="UP001320420"/>
    </source>
</evidence>
<evidence type="ECO:0000256" key="8">
    <source>
        <dbReference type="ARBA" id="ARBA00023098"/>
    </source>
</evidence>
<keyword evidence="5" id="KW-0521">NADP</keyword>
<comment type="pathway">
    <text evidence="2">Lipid metabolism; sphingolipid metabolism.</text>
</comment>
<keyword evidence="7" id="KW-0560">Oxidoreductase</keyword>
<dbReference type="Proteomes" id="UP001320420">
    <property type="component" value="Unassembled WGS sequence"/>
</dbReference>
<feature type="compositionally biased region" description="Gly residues" evidence="12">
    <location>
        <begin position="1"/>
        <end position="15"/>
    </location>
</feature>
<keyword evidence="6" id="KW-0746">Sphingolipid metabolism</keyword>
<gene>
    <name evidence="14" type="ORF">SLS62_006694</name>
</gene>
<evidence type="ECO:0000256" key="9">
    <source>
        <dbReference type="ARBA" id="ARBA00026112"/>
    </source>
</evidence>
<evidence type="ECO:0000256" key="3">
    <source>
        <dbReference type="ARBA" id="ARBA00004991"/>
    </source>
</evidence>
<evidence type="ECO:0000256" key="6">
    <source>
        <dbReference type="ARBA" id="ARBA00022919"/>
    </source>
</evidence>
<dbReference type="AlphaFoldDB" id="A0AAN9UPI0"/>
<comment type="subcellular location">
    <subcellularLocation>
        <location evidence="1">Endoplasmic reticulum</location>
    </subcellularLocation>
</comment>
<dbReference type="PANTHER" id="PTHR43550:SF3">
    <property type="entry name" value="3-KETODIHYDROSPHINGOSINE REDUCTASE"/>
    <property type="match status" value="1"/>
</dbReference>
<dbReference type="Pfam" id="PF00106">
    <property type="entry name" value="adh_short"/>
    <property type="match status" value="1"/>
</dbReference>
<keyword evidence="8" id="KW-0443">Lipid metabolism</keyword>
<dbReference type="PRINTS" id="PR00081">
    <property type="entry name" value="GDHRDH"/>
</dbReference>
<evidence type="ECO:0000256" key="4">
    <source>
        <dbReference type="ARBA" id="ARBA00022824"/>
    </source>
</evidence>
<organism evidence="14 15">
    <name type="scientific">Diatrype stigma</name>
    <dbReference type="NCBI Taxonomy" id="117547"/>
    <lineage>
        <taxon>Eukaryota</taxon>
        <taxon>Fungi</taxon>
        <taxon>Dikarya</taxon>
        <taxon>Ascomycota</taxon>
        <taxon>Pezizomycotina</taxon>
        <taxon>Sordariomycetes</taxon>
        <taxon>Xylariomycetidae</taxon>
        <taxon>Xylariales</taxon>
        <taxon>Diatrypaceae</taxon>
        <taxon>Diatrype</taxon>
    </lineage>
</organism>
<feature type="region of interest" description="Disordered" evidence="12">
    <location>
        <begin position="1"/>
        <end position="24"/>
    </location>
</feature>
<feature type="transmembrane region" description="Helical" evidence="13">
    <location>
        <begin position="329"/>
        <end position="349"/>
    </location>
</feature>
<sequence>MDFSGGGVRGSGGLATSGLPGSGTARTLEAKQQTVLITGGSTGLGLNAARQLAEKGASVIIVARNAGNLEEGIDYIKQGARSPEKQRFHYISADVTTAAECGRVVAEAIAWNGGAPPDVVWCCSGSAHPTLFIDTPIEQLQTMMDSNYFSCAYMAHAILNVWLRPDEEKTKKQTTVAGDDTNDPRPNDKAGPIPHPLPARHLIFTGSFVSFYSFAGFTPYSPSKAAIRSLSDSLSQEMNLYAAAQPGRPRVRVHTVFPATMPTRSLAAENAVKTDLTKALEEGDQVLAPAECARRAIRGLERGEELVPTSAIIRLVMTSVLGGAVRGGFWRGLANTLLGWVTLVAMVFVRWDMDAKVARWGREHGSSGMAKGKA</sequence>